<reference evidence="1 2" key="2">
    <citation type="journal article" date="2012" name="Stand. Genomic Sci.">
        <title>Complete genome sequence of the termite hindgut bacterium Spirochaeta coccoides type strain (SPN1(T)), reclassification in the genus Sphaerochaeta as Sphaerochaeta coccoides comb. nov. and emendations of the family Spirochaetaceae and the genus Sphaerochaeta.</title>
        <authorList>
            <person name="Abt B."/>
            <person name="Han C."/>
            <person name="Scheuner C."/>
            <person name="Lu M."/>
            <person name="Lapidus A."/>
            <person name="Nolan M."/>
            <person name="Lucas S."/>
            <person name="Hammon N."/>
            <person name="Deshpande S."/>
            <person name="Cheng J.F."/>
            <person name="Tapia R."/>
            <person name="Goodwin L.A."/>
            <person name="Pitluck S."/>
            <person name="Liolios K."/>
            <person name="Pagani I."/>
            <person name="Ivanova N."/>
            <person name="Mavromatis K."/>
            <person name="Mikhailova N."/>
            <person name="Huntemann M."/>
            <person name="Pati A."/>
            <person name="Chen A."/>
            <person name="Palaniappan K."/>
            <person name="Land M."/>
            <person name="Hauser L."/>
            <person name="Brambilla E.M."/>
            <person name="Rohde M."/>
            <person name="Spring S."/>
            <person name="Gronow S."/>
            <person name="Goker M."/>
            <person name="Woyke T."/>
            <person name="Bristow J."/>
            <person name="Eisen J.A."/>
            <person name="Markowitz V."/>
            <person name="Hugenholtz P."/>
            <person name="Kyrpides N.C."/>
            <person name="Klenk H.P."/>
            <person name="Detter J.C."/>
        </authorList>
    </citation>
    <scope>NUCLEOTIDE SEQUENCE [LARGE SCALE GENOMIC DNA]</scope>
    <source>
        <strain evidence="2">ATCC BAA-1237 / DSM 17374 / SPN1</strain>
    </source>
</reference>
<evidence type="ECO:0000313" key="1">
    <source>
        <dbReference type="EMBL" id="AEC02209.1"/>
    </source>
</evidence>
<gene>
    <name evidence="1" type="ordered locus">Spico_0985</name>
</gene>
<dbReference type="KEGG" id="scc:Spico_0985"/>
<dbReference type="Pfam" id="PF13707">
    <property type="entry name" value="RloB"/>
    <property type="match status" value="1"/>
</dbReference>
<dbReference type="AlphaFoldDB" id="F4GJE4"/>
<dbReference type="RefSeq" id="WP_013739604.1">
    <property type="nucleotide sequence ID" value="NC_015436.1"/>
</dbReference>
<dbReference type="Proteomes" id="UP000007939">
    <property type="component" value="Chromosome"/>
</dbReference>
<dbReference type="STRING" id="760011.Spico_0985"/>
<evidence type="ECO:0008006" key="3">
    <source>
        <dbReference type="Google" id="ProtNLM"/>
    </source>
</evidence>
<reference evidence="2" key="1">
    <citation type="submission" date="2011-04" db="EMBL/GenBank/DDBJ databases">
        <title>The complete genome of Spirochaeta coccoides DSM 17374.</title>
        <authorList>
            <person name="Lucas S."/>
            <person name="Copeland A."/>
            <person name="Lapidus A."/>
            <person name="Bruce D."/>
            <person name="Goodwin L."/>
            <person name="Pitluck S."/>
            <person name="Peters L."/>
            <person name="Kyrpides N."/>
            <person name="Mavromatis K."/>
            <person name="Pagani I."/>
            <person name="Ivanova N."/>
            <person name="Ovchinnikova G."/>
            <person name="Lu M."/>
            <person name="Detter J.C."/>
            <person name="Tapia R."/>
            <person name="Han C."/>
            <person name="Land M."/>
            <person name="Hauser L."/>
            <person name="Markowitz V."/>
            <person name="Cheng J.-F."/>
            <person name="Hugenholtz P."/>
            <person name="Woyke T."/>
            <person name="Wu D."/>
            <person name="Spring S."/>
            <person name="Schroeder M."/>
            <person name="Brambilla E."/>
            <person name="Klenk H.-P."/>
            <person name="Eisen J.A."/>
        </authorList>
    </citation>
    <scope>NUCLEOTIDE SEQUENCE [LARGE SCALE GENOMIC DNA]</scope>
    <source>
        <strain evidence="2">ATCC BAA-1237 / DSM 17374 / SPN1</strain>
    </source>
</reference>
<dbReference type="HOGENOM" id="CLU_1282531_0_0_12"/>
<proteinExistence type="predicted"/>
<protein>
    <recommendedName>
        <fullName evidence="3">RloB-like protein</fullName>
    </recommendedName>
</protein>
<dbReference type="OrthoDB" id="369722at2"/>
<keyword evidence="2" id="KW-1185">Reference proteome</keyword>
<evidence type="ECO:0000313" key="2">
    <source>
        <dbReference type="Proteomes" id="UP000007939"/>
    </source>
</evidence>
<dbReference type="InterPro" id="IPR025591">
    <property type="entry name" value="RloB"/>
</dbReference>
<organism evidence="1 2">
    <name type="scientific">Parasphaerochaeta coccoides (strain ATCC BAA-1237 / DSM 17374 / SPN1)</name>
    <name type="common">Sphaerochaeta coccoides</name>
    <dbReference type="NCBI Taxonomy" id="760011"/>
    <lineage>
        <taxon>Bacteria</taxon>
        <taxon>Pseudomonadati</taxon>
        <taxon>Spirochaetota</taxon>
        <taxon>Spirochaetia</taxon>
        <taxon>Spirochaetales</taxon>
        <taxon>Sphaerochaetaceae</taxon>
        <taxon>Parasphaerochaeta</taxon>
    </lineage>
</organism>
<sequence>MKRKKNTNLPLKTLLIVTATEAEAVYFSQVRKDCRYTNLHVEWASEATGLKSLILFANLRRRIGKYDTVWTVFGLNDYALSFDDIRAHREFAEQKKVHMAWVYPTFSLWYLFHGTLPDRLLTSAEAIDRDVARLVPGYDPTAYYLLTDGQAFHLKLFPSKARAGLNASAYSERQAERLGFPATNLPLLINEISEYCGLADITHNQKQIGLKNN</sequence>
<accession>F4GJE4</accession>
<dbReference type="EMBL" id="CP002659">
    <property type="protein sequence ID" value="AEC02209.1"/>
    <property type="molecule type" value="Genomic_DNA"/>
</dbReference>
<name>F4GJE4_PARC1</name>